<dbReference type="Pfam" id="PF13305">
    <property type="entry name" value="TetR_C_33"/>
    <property type="match status" value="1"/>
</dbReference>
<gene>
    <name evidence="6" type="ORF">CFH99_21110</name>
</gene>
<dbReference type="PROSITE" id="PS50977">
    <property type="entry name" value="HTH_TETR_2"/>
    <property type="match status" value="1"/>
</dbReference>
<evidence type="ECO:0000256" key="3">
    <source>
        <dbReference type="ARBA" id="ARBA00023163"/>
    </source>
</evidence>
<organism evidence="6 7">
    <name type="scientific">Nocardioides aromaticivorans</name>
    <dbReference type="NCBI Taxonomy" id="200618"/>
    <lineage>
        <taxon>Bacteria</taxon>
        <taxon>Bacillati</taxon>
        <taxon>Actinomycetota</taxon>
        <taxon>Actinomycetes</taxon>
        <taxon>Propionibacteriales</taxon>
        <taxon>Nocardioidaceae</taxon>
        <taxon>Nocardioides</taxon>
    </lineage>
</organism>
<dbReference type="InterPro" id="IPR001647">
    <property type="entry name" value="HTH_TetR"/>
</dbReference>
<dbReference type="Pfam" id="PF00440">
    <property type="entry name" value="TetR_N"/>
    <property type="match status" value="1"/>
</dbReference>
<keyword evidence="7" id="KW-1185">Reference proteome</keyword>
<reference evidence="6 7" key="1">
    <citation type="submission" date="2017-06" db="EMBL/GenBank/DDBJ databases">
        <title>Complete Genome Sequence of the Soil Carbazole-Degrading Bacterium Nocardioides aromaticivorans IC177.</title>
        <authorList>
            <person name="Vejarano F."/>
            <person name="Suzuki-Minakuchi C."/>
            <person name="Ohtsubo Y."/>
            <person name="Tsuda M."/>
            <person name="Okada K."/>
            <person name="Nojiri H."/>
        </authorList>
    </citation>
    <scope>NUCLEOTIDE SEQUENCE [LARGE SCALE GENOMIC DNA]</scope>
    <source>
        <strain evidence="6 7">IC177</strain>
    </source>
</reference>
<dbReference type="SUPFAM" id="SSF46689">
    <property type="entry name" value="Homeodomain-like"/>
    <property type="match status" value="1"/>
</dbReference>
<dbReference type="Gene3D" id="1.10.357.10">
    <property type="entry name" value="Tetracycline Repressor, domain 2"/>
    <property type="match status" value="1"/>
</dbReference>
<evidence type="ECO:0000256" key="1">
    <source>
        <dbReference type="ARBA" id="ARBA00023015"/>
    </source>
</evidence>
<dbReference type="PANTHER" id="PTHR30055:SF234">
    <property type="entry name" value="HTH-TYPE TRANSCRIPTIONAL REGULATOR BETI"/>
    <property type="match status" value="1"/>
</dbReference>
<dbReference type="InterPro" id="IPR036271">
    <property type="entry name" value="Tet_transcr_reg_TetR-rel_C_sf"/>
</dbReference>
<dbReference type="Proteomes" id="UP000662818">
    <property type="component" value="Chromosome"/>
</dbReference>
<dbReference type="SUPFAM" id="SSF48498">
    <property type="entry name" value="Tetracyclin repressor-like, C-terminal domain"/>
    <property type="match status" value="1"/>
</dbReference>
<dbReference type="RefSeq" id="WP_207006838.1">
    <property type="nucleotide sequence ID" value="NZ_CP022295.1"/>
</dbReference>
<dbReference type="EMBL" id="CP022295">
    <property type="protein sequence ID" value="QSR28124.1"/>
    <property type="molecule type" value="Genomic_DNA"/>
</dbReference>
<dbReference type="InterPro" id="IPR025996">
    <property type="entry name" value="MT1864/Rv1816-like_C"/>
</dbReference>
<feature type="domain" description="HTH tetR-type" evidence="5">
    <location>
        <begin position="5"/>
        <end position="65"/>
    </location>
</feature>
<keyword evidence="1" id="KW-0805">Transcription regulation</keyword>
<keyword evidence="3" id="KW-0804">Transcription</keyword>
<accession>A0ABX7PQ49</accession>
<keyword evidence="2 4" id="KW-0238">DNA-binding</keyword>
<evidence type="ECO:0000313" key="7">
    <source>
        <dbReference type="Proteomes" id="UP000662818"/>
    </source>
</evidence>
<proteinExistence type="predicted"/>
<feature type="DNA-binding region" description="H-T-H motif" evidence="4">
    <location>
        <begin position="28"/>
        <end position="47"/>
    </location>
</feature>
<evidence type="ECO:0000256" key="4">
    <source>
        <dbReference type="PROSITE-ProRule" id="PRU00335"/>
    </source>
</evidence>
<protein>
    <submittedName>
        <fullName evidence="6">TetR family transcriptional regulator</fullName>
    </submittedName>
</protein>
<evidence type="ECO:0000259" key="5">
    <source>
        <dbReference type="PROSITE" id="PS50977"/>
    </source>
</evidence>
<evidence type="ECO:0000256" key="2">
    <source>
        <dbReference type="ARBA" id="ARBA00023125"/>
    </source>
</evidence>
<dbReference type="InterPro" id="IPR050109">
    <property type="entry name" value="HTH-type_TetR-like_transc_reg"/>
</dbReference>
<evidence type="ECO:0000313" key="6">
    <source>
        <dbReference type="EMBL" id="QSR28124.1"/>
    </source>
</evidence>
<sequence>MDTPSSRHDGLVATALRLLETAGPEAVTARRVAQEYGASTMAVYSEFGSLGALVDAVVLRGFGALQAELMSVGPTDDPITDIWRLALTYAGFAARHPHLYAAMYGASAPGGHRRTGDDLLLGFDAFRAYADYCARAIEAGRLRPADPLEVALDLWTAVHGRIMLDQSGLLGAVGTVVGADPARAFETLMVGLGDDRDLVRASVRAATGA</sequence>
<dbReference type="InterPro" id="IPR009057">
    <property type="entry name" value="Homeodomain-like_sf"/>
</dbReference>
<name>A0ABX7PQ49_9ACTN</name>
<dbReference type="PANTHER" id="PTHR30055">
    <property type="entry name" value="HTH-TYPE TRANSCRIPTIONAL REGULATOR RUTR"/>
    <property type="match status" value="1"/>
</dbReference>